<dbReference type="Proteomes" id="UP000295765">
    <property type="component" value="Unassembled WGS sequence"/>
</dbReference>
<comment type="caution">
    <text evidence="1">The sequence shown here is derived from an EMBL/GenBank/DDBJ whole genome shotgun (WGS) entry which is preliminary data.</text>
</comment>
<accession>A0A4V2SCS5</accession>
<proteinExistence type="predicted"/>
<reference evidence="1 2" key="1">
    <citation type="submission" date="2019-03" db="EMBL/GenBank/DDBJ databases">
        <title>Genomic Encyclopedia of Type Strains, Phase IV (KMG-IV): sequencing the most valuable type-strain genomes for metagenomic binning, comparative biology and taxonomic classification.</title>
        <authorList>
            <person name="Goeker M."/>
        </authorList>
    </citation>
    <scope>NUCLEOTIDE SEQUENCE [LARGE SCALE GENOMIC DNA]</scope>
    <source>
        <strain evidence="1 2">DSM 25287</strain>
    </source>
</reference>
<dbReference type="OrthoDB" id="7067191at2"/>
<keyword evidence="2" id="KW-1185">Reference proteome</keyword>
<name>A0A4V2SCS5_9GAMM</name>
<dbReference type="RefSeq" id="WP_132543472.1">
    <property type="nucleotide sequence ID" value="NZ_SLWY01000014.1"/>
</dbReference>
<gene>
    <name evidence="1" type="ORF">EV699_11444</name>
</gene>
<sequence length="201" mass="23027">MDFLIYLLSAVTVQSALLAAVAWLCKGLVTHQLSKEMEAFKHQLQVEAARTNVIFAKLHERRAEVVAELYADMVDFEIAARKFTYLENEAAGTTQQFVEVMERALELQNFFNKHRIYFPEQLAVRIDTYQDELVEKLKELHSLSKFGRLPEELQGKLFTAWGSLIKHMNESLPLIKAELEASFRGLLGVHESDRADERADA</sequence>
<evidence type="ECO:0000313" key="1">
    <source>
        <dbReference type="EMBL" id="TCO80400.1"/>
    </source>
</evidence>
<dbReference type="EMBL" id="SLWY01000014">
    <property type="protein sequence ID" value="TCO80400.1"/>
    <property type="molecule type" value="Genomic_DNA"/>
</dbReference>
<protein>
    <submittedName>
        <fullName evidence="1">Uncharacterized protein</fullName>
    </submittedName>
</protein>
<evidence type="ECO:0000313" key="2">
    <source>
        <dbReference type="Proteomes" id="UP000295765"/>
    </source>
</evidence>
<dbReference type="AlphaFoldDB" id="A0A4V2SCS5"/>
<organism evidence="1 2">
    <name type="scientific">Plasticicumulans lactativorans</name>
    <dbReference type="NCBI Taxonomy" id="1133106"/>
    <lineage>
        <taxon>Bacteria</taxon>
        <taxon>Pseudomonadati</taxon>
        <taxon>Pseudomonadota</taxon>
        <taxon>Gammaproteobacteria</taxon>
        <taxon>Candidatus Competibacteraceae</taxon>
        <taxon>Plasticicumulans</taxon>
    </lineage>
</organism>